<evidence type="ECO:0000313" key="3">
    <source>
        <dbReference type="EMBL" id="MFC6022894.1"/>
    </source>
</evidence>
<dbReference type="EMBL" id="JBHSPR010000069">
    <property type="protein sequence ID" value="MFC6022894.1"/>
    <property type="molecule type" value="Genomic_DNA"/>
</dbReference>
<reference evidence="4" key="1">
    <citation type="journal article" date="2019" name="Int. J. Syst. Evol. Microbiol.">
        <title>The Global Catalogue of Microorganisms (GCM) 10K type strain sequencing project: providing services to taxonomists for standard genome sequencing and annotation.</title>
        <authorList>
            <consortium name="The Broad Institute Genomics Platform"/>
            <consortium name="The Broad Institute Genome Sequencing Center for Infectious Disease"/>
            <person name="Wu L."/>
            <person name="Ma J."/>
        </authorList>
    </citation>
    <scope>NUCLEOTIDE SEQUENCE [LARGE SCALE GENOMIC DNA]</scope>
    <source>
        <strain evidence="4">ZS-35-S2</strain>
    </source>
</reference>
<evidence type="ECO:0000313" key="4">
    <source>
        <dbReference type="Proteomes" id="UP001596203"/>
    </source>
</evidence>
<accession>A0ABW1KPX5</accession>
<dbReference type="SUPFAM" id="SSF50370">
    <property type="entry name" value="Ricin B-like lectins"/>
    <property type="match status" value="1"/>
</dbReference>
<dbReference type="Proteomes" id="UP001596203">
    <property type="component" value="Unassembled WGS sequence"/>
</dbReference>
<gene>
    <name evidence="3" type="ORF">ACFP2T_42920</name>
</gene>
<dbReference type="RefSeq" id="WP_377432763.1">
    <property type="nucleotide sequence ID" value="NZ_JBHSPR010000069.1"/>
</dbReference>
<dbReference type="InterPro" id="IPR035992">
    <property type="entry name" value="Ricin_B-like_lectins"/>
</dbReference>
<proteinExistence type="predicted"/>
<dbReference type="InterPro" id="IPR000772">
    <property type="entry name" value="Ricin_B_lectin"/>
</dbReference>
<evidence type="ECO:0000256" key="1">
    <source>
        <dbReference type="SAM" id="MobiDB-lite"/>
    </source>
</evidence>
<dbReference type="PROSITE" id="PS50231">
    <property type="entry name" value="RICIN_B_LECTIN"/>
    <property type="match status" value="1"/>
</dbReference>
<organism evidence="3 4">
    <name type="scientific">Plantactinospora solaniradicis</name>
    <dbReference type="NCBI Taxonomy" id="1723736"/>
    <lineage>
        <taxon>Bacteria</taxon>
        <taxon>Bacillati</taxon>
        <taxon>Actinomycetota</taxon>
        <taxon>Actinomycetes</taxon>
        <taxon>Micromonosporales</taxon>
        <taxon>Micromonosporaceae</taxon>
        <taxon>Plantactinospora</taxon>
    </lineage>
</organism>
<feature type="region of interest" description="Disordered" evidence="1">
    <location>
        <begin position="13"/>
        <end position="41"/>
    </location>
</feature>
<feature type="compositionally biased region" description="Low complexity" evidence="1">
    <location>
        <begin position="24"/>
        <end position="35"/>
    </location>
</feature>
<evidence type="ECO:0000259" key="2">
    <source>
        <dbReference type="Pfam" id="PF00652"/>
    </source>
</evidence>
<keyword evidence="4" id="KW-1185">Reference proteome</keyword>
<sequence length="118" mass="12344">MCLARASVWTCRTPPRPTTPSWRSGTATAAPTSGGPTPPASNSWCTATCLDAAGRATTNGTRIIIWDCTGGTNQRWSSTPAAPSSASNPVFAWTSPTPPALAELWACHRGSNQRCRLG</sequence>
<protein>
    <submittedName>
        <fullName evidence="3">Ricin-type beta-trefoil lectin domain protein</fullName>
    </submittedName>
</protein>
<dbReference type="Pfam" id="PF00652">
    <property type="entry name" value="Ricin_B_lectin"/>
    <property type="match status" value="1"/>
</dbReference>
<dbReference type="CDD" id="cd00161">
    <property type="entry name" value="beta-trefoil_Ricin-like"/>
    <property type="match status" value="1"/>
</dbReference>
<comment type="caution">
    <text evidence="3">The sequence shown here is derived from an EMBL/GenBank/DDBJ whole genome shotgun (WGS) entry which is preliminary data.</text>
</comment>
<feature type="domain" description="Ricin B lectin" evidence="2">
    <location>
        <begin position="47"/>
        <end position="114"/>
    </location>
</feature>
<name>A0ABW1KPX5_9ACTN</name>
<dbReference type="Gene3D" id="2.80.10.50">
    <property type="match status" value="1"/>
</dbReference>